<dbReference type="EMBL" id="BK016090">
    <property type="protein sequence ID" value="DAF94074.1"/>
    <property type="molecule type" value="Genomic_DNA"/>
</dbReference>
<keyword evidence="1" id="KW-0812">Transmembrane</keyword>
<feature type="transmembrane region" description="Helical" evidence="1">
    <location>
        <begin position="28"/>
        <end position="46"/>
    </location>
</feature>
<reference evidence="2" key="1">
    <citation type="journal article" date="2021" name="Proc. Natl. Acad. Sci. U.S.A.">
        <title>A Catalog of Tens of Thousands of Viruses from Human Metagenomes Reveals Hidden Associations with Chronic Diseases.</title>
        <authorList>
            <person name="Tisza M.J."/>
            <person name="Buck C.B."/>
        </authorList>
    </citation>
    <scope>NUCLEOTIDE SEQUENCE</scope>
    <source>
        <strain evidence="2">Ctu2j3</strain>
    </source>
</reference>
<keyword evidence="1" id="KW-0472">Membrane</keyword>
<evidence type="ECO:0000313" key="2">
    <source>
        <dbReference type="EMBL" id="DAF94023.1"/>
    </source>
</evidence>
<sequence>MQVPIMLLLLLSVSAAFGFSWAGHGPSWAPYAYCAVIVLILAHPWFREKEILHDD</sequence>
<proteinExistence type="predicted"/>
<protein>
    <submittedName>
        <fullName evidence="2">Uncharacterized protein</fullName>
    </submittedName>
</protein>
<evidence type="ECO:0000256" key="1">
    <source>
        <dbReference type="SAM" id="Phobius"/>
    </source>
</evidence>
<organism evidence="2">
    <name type="scientific">Myoviridae sp. ctu2j3</name>
    <dbReference type="NCBI Taxonomy" id="2825197"/>
    <lineage>
        <taxon>Viruses</taxon>
        <taxon>Duplodnaviria</taxon>
        <taxon>Heunggongvirae</taxon>
        <taxon>Uroviricota</taxon>
        <taxon>Caudoviricetes</taxon>
    </lineage>
</organism>
<name>A0A8S5UHR4_9CAUD</name>
<keyword evidence="1" id="KW-1133">Transmembrane helix</keyword>
<accession>A0A8S5UHR4</accession>
<dbReference type="EMBL" id="BK016090">
    <property type="protein sequence ID" value="DAF94023.1"/>
    <property type="molecule type" value="Genomic_DNA"/>
</dbReference>